<name>B0SQ58_LEPBP</name>
<dbReference type="EMBL" id="CP000786">
    <property type="protein sequence ID" value="ABZ99210.1"/>
    <property type="molecule type" value="Genomic_DNA"/>
</dbReference>
<dbReference type="OrthoDB" id="330491at2"/>
<dbReference type="HOGENOM" id="CLU_2001035_0_0_12"/>
<dbReference type="RefSeq" id="WP_012390068.1">
    <property type="nucleotide sequence ID" value="NC_010602.1"/>
</dbReference>
<protein>
    <recommendedName>
        <fullName evidence="3">Lipoprotein</fullName>
    </recommendedName>
</protein>
<proteinExistence type="predicted"/>
<dbReference type="KEGG" id="lbi:LEPBI_I3145"/>
<dbReference type="BioCyc" id="LBIF456481:LEPBI_RS15400-MONOMER"/>
<organism evidence="1 2">
    <name type="scientific">Leptospira biflexa serovar Patoc (strain Patoc 1 / ATCC 23582 / Paris)</name>
    <dbReference type="NCBI Taxonomy" id="456481"/>
    <lineage>
        <taxon>Bacteria</taxon>
        <taxon>Pseudomonadati</taxon>
        <taxon>Spirochaetota</taxon>
        <taxon>Spirochaetia</taxon>
        <taxon>Leptospirales</taxon>
        <taxon>Leptospiraceae</taxon>
        <taxon>Leptospira</taxon>
    </lineage>
</organism>
<reference evidence="1 2" key="1">
    <citation type="journal article" date="2008" name="PLoS ONE">
        <title>Genome sequence of the saprophyte Leptospira biflexa provides insights into the evolution of Leptospira and the pathogenesis of leptospirosis.</title>
        <authorList>
            <person name="Picardeau M."/>
            <person name="Bulach D.M."/>
            <person name="Bouchier C."/>
            <person name="Zuerner R.L."/>
            <person name="Zidane N."/>
            <person name="Wilson P.J."/>
            <person name="Creno S."/>
            <person name="Kuczek E.S."/>
            <person name="Bommezzadri S."/>
            <person name="Davis J.C."/>
            <person name="McGrath A."/>
            <person name="Johnson M.J."/>
            <person name="Boursaux-Eude C."/>
            <person name="Seemann T."/>
            <person name="Rouy Z."/>
            <person name="Coppel R.L."/>
            <person name="Rood J.I."/>
            <person name="Lajus A."/>
            <person name="Davies J.K."/>
            <person name="Medigue C."/>
            <person name="Adler B."/>
        </authorList>
    </citation>
    <scope>NUCLEOTIDE SEQUENCE [LARGE SCALE GENOMIC DNA]</scope>
    <source>
        <strain evidence="2">Patoc 1 / ATCC 23582 / Paris</strain>
    </source>
</reference>
<dbReference type="PROSITE" id="PS51257">
    <property type="entry name" value="PROKAR_LIPOPROTEIN"/>
    <property type="match status" value="1"/>
</dbReference>
<accession>B0SQ58</accession>
<evidence type="ECO:0008006" key="3">
    <source>
        <dbReference type="Google" id="ProtNLM"/>
    </source>
</evidence>
<dbReference type="AlphaFoldDB" id="B0SQ58"/>
<evidence type="ECO:0000313" key="2">
    <source>
        <dbReference type="Proteomes" id="UP000001847"/>
    </source>
</evidence>
<keyword evidence="2" id="KW-1185">Reference proteome</keyword>
<dbReference type="STRING" id="456481.LEPBI_I3145"/>
<gene>
    <name evidence="1" type="ordered locus">LEPBI_I3145</name>
</gene>
<dbReference type="Proteomes" id="UP000001847">
    <property type="component" value="Chromosome I"/>
</dbReference>
<evidence type="ECO:0000313" key="1">
    <source>
        <dbReference type="EMBL" id="ABZ99210.1"/>
    </source>
</evidence>
<sequence>MVRKTLTYLLLFGIFTSVSCDILKSFDLPCLSDEFVSIAIEKDHQNLEYPCEGEAHDLKNCFCQKDVAFDKAFKFIKPIVVVIFYNPGFISPLSIILDIEFRNPEFISTELYSPVHLTYIKLQV</sequence>